<protein>
    <submittedName>
        <fullName evidence="2">Uncharacterized protein</fullName>
    </submittedName>
</protein>
<evidence type="ECO:0000313" key="2">
    <source>
        <dbReference type="EMBL" id="KAD5803297.1"/>
    </source>
</evidence>
<dbReference type="AlphaFoldDB" id="A0A5N6P3C7"/>
<dbReference type="OrthoDB" id="408631at2759"/>
<keyword evidence="3" id="KW-1185">Reference proteome</keyword>
<dbReference type="EMBL" id="SZYD01000007">
    <property type="protein sequence ID" value="KAD5803297.1"/>
    <property type="molecule type" value="Genomic_DNA"/>
</dbReference>
<comment type="caution">
    <text evidence="2">The sequence shown here is derived from an EMBL/GenBank/DDBJ whole genome shotgun (WGS) entry which is preliminary data.</text>
</comment>
<reference evidence="2 3" key="1">
    <citation type="submission" date="2019-05" db="EMBL/GenBank/DDBJ databases">
        <title>Mikania micrantha, genome provides insights into the molecular mechanism of rapid growth.</title>
        <authorList>
            <person name="Liu B."/>
        </authorList>
    </citation>
    <scope>NUCLEOTIDE SEQUENCE [LARGE SCALE GENOMIC DNA]</scope>
    <source>
        <strain evidence="2">NLD-2019</strain>
        <tissue evidence="2">Leaf</tissue>
    </source>
</reference>
<feature type="region of interest" description="Disordered" evidence="1">
    <location>
        <begin position="65"/>
        <end position="117"/>
    </location>
</feature>
<accession>A0A5N6P3C7</accession>
<name>A0A5N6P3C7_9ASTR</name>
<evidence type="ECO:0000256" key="1">
    <source>
        <dbReference type="SAM" id="MobiDB-lite"/>
    </source>
</evidence>
<gene>
    <name evidence="2" type="ORF">E3N88_14657</name>
</gene>
<sequence length="117" mass="12655">MEFFDGMKKDGKKIELFVDNGVGHNFYLNKIAIDFDQNTFDQTRKMIQAIAQFCGLCVVVEDSKGQGARAKGRPSGHTGAQPQHYSREAGGRSSRAGSGLRGDRSSGADRLTGGDVE</sequence>
<evidence type="ECO:0000313" key="3">
    <source>
        <dbReference type="Proteomes" id="UP000326396"/>
    </source>
</evidence>
<organism evidence="2 3">
    <name type="scientific">Mikania micrantha</name>
    <name type="common">bitter vine</name>
    <dbReference type="NCBI Taxonomy" id="192012"/>
    <lineage>
        <taxon>Eukaryota</taxon>
        <taxon>Viridiplantae</taxon>
        <taxon>Streptophyta</taxon>
        <taxon>Embryophyta</taxon>
        <taxon>Tracheophyta</taxon>
        <taxon>Spermatophyta</taxon>
        <taxon>Magnoliopsida</taxon>
        <taxon>eudicotyledons</taxon>
        <taxon>Gunneridae</taxon>
        <taxon>Pentapetalae</taxon>
        <taxon>asterids</taxon>
        <taxon>campanulids</taxon>
        <taxon>Asterales</taxon>
        <taxon>Asteraceae</taxon>
        <taxon>Asteroideae</taxon>
        <taxon>Heliantheae alliance</taxon>
        <taxon>Eupatorieae</taxon>
        <taxon>Mikania</taxon>
    </lineage>
</organism>
<dbReference type="Proteomes" id="UP000326396">
    <property type="component" value="Linkage Group LG15"/>
</dbReference>
<proteinExistence type="predicted"/>